<name>A0A7I9VYY2_MYCAG</name>
<evidence type="ECO:0000313" key="2">
    <source>
        <dbReference type="Proteomes" id="UP000465302"/>
    </source>
</evidence>
<dbReference type="Proteomes" id="UP000465302">
    <property type="component" value="Unassembled WGS sequence"/>
</dbReference>
<proteinExistence type="predicted"/>
<accession>A0A7I9VYY2</accession>
<sequence>MVESSTAVGNAAGEIADAFKQKRELDADELARFKLAEELLITVAGLERDLFAELQRAVRTKNGYANSMSMSRVAWNFGDDPR</sequence>
<evidence type="ECO:0000313" key="1">
    <source>
        <dbReference type="EMBL" id="GFG50665.1"/>
    </source>
</evidence>
<dbReference type="EMBL" id="BLKS01000001">
    <property type="protein sequence ID" value="GFG50665.1"/>
    <property type="molecule type" value="Genomic_DNA"/>
</dbReference>
<protein>
    <submittedName>
        <fullName evidence="1">Uncharacterized protein</fullName>
    </submittedName>
</protein>
<dbReference type="AlphaFoldDB" id="A0A7I9VYY2"/>
<organism evidence="1 2">
    <name type="scientific">Mycolicibacterium agri</name>
    <name type="common">Mycobacterium agri</name>
    <dbReference type="NCBI Taxonomy" id="36811"/>
    <lineage>
        <taxon>Bacteria</taxon>
        <taxon>Bacillati</taxon>
        <taxon>Actinomycetota</taxon>
        <taxon>Actinomycetes</taxon>
        <taxon>Mycobacteriales</taxon>
        <taxon>Mycobacteriaceae</taxon>
        <taxon>Mycolicibacterium</taxon>
    </lineage>
</organism>
<gene>
    <name evidence="1" type="ORF">MAGR_21060</name>
</gene>
<comment type="caution">
    <text evidence="1">The sequence shown here is derived from an EMBL/GenBank/DDBJ whole genome shotgun (WGS) entry which is preliminary data.</text>
</comment>
<reference evidence="1 2" key="1">
    <citation type="journal article" date="2019" name="Emerg. Microbes Infect.">
        <title>Comprehensive subspecies identification of 175 nontuberculous mycobacteria species based on 7547 genomic profiles.</title>
        <authorList>
            <person name="Matsumoto Y."/>
            <person name="Kinjo T."/>
            <person name="Motooka D."/>
            <person name="Nabeya D."/>
            <person name="Jung N."/>
            <person name="Uechi K."/>
            <person name="Horii T."/>
            <person name="Iida T."/>
            <person name="Fujita J."/>
            <person name="Nakamura S."/>
        </authorList>
    </citation>
    <scope>NUCLEOTIDE SEQUENCE [LARGE SCALE GENOMIC DNA]</scope>
    <source>
        <strain evidence="1 2">JCM 6377</strain>
    </source>
</reference>